<dbReference type="EMBL" id="JBBMFM010000213">
    <property type="protein sequence ID" value="MEQ2428733.1"/>
    <property type="molecule type" value="Genomic_DNA"/>
</dbReference>
<accession>A0ABV1DG43</accession>
<evidence type="ECO:0000313" key="2">
    <source>
        <dbReference type="EMBL" id="MEQ2428733.1"/>
    </source>
</evidence>
<keyword evidence="3" id="KW-1185">Reference proteome</keyword>
<feature type="transmembrane region" description="Helical" evidence="1">
    <location>
        <begin position="36"/>
        <end position="56"/>
    </location>
</feature>
<proteinExistence type="predicted"/>
<comment type="caution">
    <text evidence="2">The sequence shown here is derived from an EMBL/GenBank/DDBJ whole genome shotgun (WGS) entry which is preliminary data.</text>
</comment>
<gene>
    <name evidence="2" type="ORF">WMQ36_27610</name>
</gene>
<sequence length="116" mass="12754">MMGTWMIPALAVSLGLTVVLEGTFGWMLGVRNRWDMALVGLVNVLTNPAVVFLYYVNIIYVGWNRILVTVLLEMAAVAAEGLCYRAAGRGIRHPWLFSAGANLFSFMMGTILAMLI</sequence>
<feature type="transmembrane region" description="Helical" evidence="1">
    <location>
        <begin position="95"/>
        <end position="115"/>
    </location>
</feature>
<evidence type="ECO:0000313" key="3">
    <source>
        <dbReference type="Proteomes" id="UP001454086"/>
    </source>
</evidence>
<keyword evidence="1" id="KW-0812">Transmembrane</keyword>
<name>A0ABV1DG43_9FIRM</name>
<protein>
    <submittedName>
        <fullName evidence="2">Uncharacterized protein</fullName>
    </submittedName>
</protein>
<keyword evidence="1" id="KW-1133">Transmembrane helix</keyword>
<feature type="transmembrane region" description="Helical" evidence="1">
    <location>
        <begin position="62"/>
        <end position="83"/>
    </location>
</feature>
<feature type="transmembrane region" description="Helical" evidence="1">
    <location>
        <begin position="6"/>
        <end position="29"/>
    </location>
</feature>
<dbReference type="Proteomes" id="UP001454086">
    <property type="component" value="Unassembled WGS sequence"/>
</dbReference>
<reference evidence="2 3" key="1">
    <citation type="submission" date="2024-03" db="EMBL/GenBank/DDBJ databases">
        <title>Human intestinal bacterial collection.</title>
        <authorList>
            <person name="Pauvert C."/>
            <person name="Hitch T.C.A."/>
            <person name="Clavel T."/>
        </authorList>
    </citation>
    <scope>NUCLEOTIDE SEQUENCE [LARGE SCALE GENOMIC DNA]</scope>
    <source>
        <strain evidence="2 3">CLA-SR-H021</strain>
    </source>
</reference>
<organism evidence="2 3">
    <name type="scientific">Enterocloster hominis</name>
    <name type="common">ex Hitch et al. 2024</name>
    <dbReference type="NCBI Taxonomy" id="1917870"/>
    <lineage>
        <taxon>Bacteria</taxon>
        <taxon>Bacillati</taxon>
        <taxon>Bacillota</taxon>
        <taxon>Clostridia</taxon>
        <taxon>Lachnospirales</taxon>
        <taxon>Lachnospiraceae</taxon>
        <taxon>Enterocloster</taxon>
    </lineage>
</organism>
<dbReference type="RefSeq" id="WP_040379428.1">
    <property type="nucleotide sequence ID" value="NZ_JAJFDX010000001.1"/>
</dbReference>
<keyword evidence="1" id="KW-0472">Membrane</keyword>
<evidence type="ECO:0000256" key="1">
    <source>
        <dbReference type="SAM" id="Phobius"/>
    </source>
</evidence>